<keyword evidence="3 5" id="KW-1133">Transmembrane helix</keyword>
<dbReference type="KEGG" id="sgy:Sgly_1511"/>
<keyword evidence="8" id="KW-1185">Reference proteome</keyword>
<feature type="transmembrane region" description="Helical" evidence="5">
    <location>
        <begin position="260"/>
        <end position="276"/>
    </location>
</feature>
<feature type="transmembrane region" description="Helical" evidence="5">
    <location>
        <begin position="47"/>
        <end position="64"/>
    </location>
</feature>
<name>F0SX29_SYNGF</name>
<dbReference type="EMBL" id="CP002547">
    <property type="protein sequence ID" value="ADY55812.1"/>
    <property type="molecule type" value="Genomic_DNA"/>
</dbReference>
<dbReference type="InterPro" id="IPR051533">
    <property type="entry name" value="WaaL-like"/>
</dbReference>
<dbReference type="Pfam" id="PF04932">
    <property type="entry name" value="Wzy_C"/>
    <property type="match status" value="1"/>
</dbReference>
<dbReference type="Proteomes" id="UP000007488">
    <property type="component" value="Chromosome"/>
</dbReference>
<feature type="transmembrane region" description="Helical" evidence="5">
    <location>
        <begin position="20"/>
        <end position="40"/>
    </location>
</feature>
<evidence type="ECO:0000256" key="1">
    <source>
        <dbReference type="ARBA" id="ARBA00004141"/>
    </source>
</evidence>
<protein>
    <recommendedName>
        <fullName evidence="6">O-antigen ligase-related domain-containing protein</fullName>
    </recommendedName>
</protein>
<dbReference type="PANTHER" id="PTHR37422:SF13">
    <property type="entry name" value="LIPOPOLYSACCHARIDE BIOSYNTHESIS PROTEIN PA4999-RELATED"/>
    <property type="match status" value="1"/>
</dbReference>
<feature type="transmembrane region" description="Helical" evidence="5">
    <location>
        <begin position="84"/>
        <end position="103"/>
    </location>
</feature>
<dbReference type="HOGENOM" id="CLU_606813_0_0_9"/>
<proteinExistence type="predicted"/>
<dbReference type="eggNOG" id="COG3307">
    <property type="taxonomic scope" value="Bacteria"/>
</dbReference>
<feature type="domain" description="O-antigen ligase-related" evidence="6">
    <location>
        <begin position="242"/>
        <end position="378"/>
    </location>
</feature>
<gene>
    <name evidence="7" type="ordered locus">Sgly_1511</name>
</gene>
<dbReference type="InterPro" id="IPR007016">
    <property type="entry name" value="O-antigen_ligase-rel_domated"/>
</dbReference>
<feature type="transmembrane region" description="Helical" evidence="5">
    <location>
        <begin position="395"/>
        <end position="412"/>
    </location>
</feature>
<feature type="transmembrane region" description="Helical" evidence="5">
    <location>
        <begin position="110"/>
        <end position="127"/>
    </location>
</feature>
<evidence type="ECO:0000256" key="5">
    <source>
        <dbReference type="SAM" id="Phobius"/>
    </source>
</evidence>
<evidence type="ECO:0000256" key="4">
    <source>
        <dbReference type="ARBA" id="ARBA00023136"/>
    </source>
</evidence>
<keyword evidence="2 5" id="KW-0812">Transmembrane</keyword>
<feature type="transmembrane region" description="Helical" evidence="5">
    <location>
        <begin position="238"/>
        <end position="254"/>
    </location>
</feature>
<evidence type="ECO:0000256" key="3">
    <source>
        <dbReference type="ARBA" id="ARBA00022989"/>
    </source>
</evidence>
<dbReference type="OrthoDB" id="2803905at2"/>
<comment type="subcellular location">
    <subcellularLocation>
        <location evidence="1">Membrane</location>
        <topology evidence="1">Multi-pass membrane protein</topology>
    </subcellularLocation>
</comment>
<feature type="transmembrane region" description="Helical" evidence="5">
    <location>
        <begin position="162"/>
        <end position="182"/>
    </location>
</feature>
<evidence type="ECO:0000256" key="2">
    <source>
        <dbReference type="ARBA" id="ARBA00022692"/>
    </source>
</evidence>
<evidence type="ECO:0000259" key="6">
    <source>
        <dbReference type="Pfam" id="PF04932"/>
    </source>
</evidence>
<evidence type="ECO:0000313" key="8">
    <source>
        <dbReference type="Proteomes" id="UP000007488"/>
    </source>
</evidence>
<feature type="transmembrane region" description="Helical" evidence="5">
    <location>
        <begin position="365"/>
        <end position="388"/>
    </location>
</feature>
<dbReference type="RefSeq" id="WP_013624682.1">
    <property type="nucleotide sequence ID" value="NC_015172.1"/>
</dbReference>
<evidence type="ECO:0000313" key="7">
    <source>
        <dbReference type="EMBL" id="ADY55812.1"/>
    </source>
</evidence>
<dbReference type="PANTHER" id="PTHR37422">
    <property type="entry name" value="TEICHURONIC ACID BIOSYNTHESIS PROTEIN TUAE"/>
    <property type="match status" value="1"/>
</dbReference>
<dbReference type="STRING" id="645991.Sgly_1511"/>
<feature type="transmembrane region" description="Helical" evidence="5">
    <location>
        <begin position="133"/>
        <end position="150"/>
    </location>
</feature>
<dbReference type="AlphaFoldDB" id="F0SX29"/>
<reference evidence="8" key="2">
    <citation type="submission" date="2011-02" db="EMBL/GenBank/DDBJ databases">
        <title>The complete genome of Syntrophobotulus glycolicus DSM 8271.</title>
        <authorList>
            <person name="Lucas S."/>
            <person name="Copeland A."/>
            <person name="Lapidus A."/>
            <person name="Bruce D."/>
            <person name="Goodwin L."/>
            <person name="Pitluck S."/>
            <person name="Kyrpides N."/>
            <person name="Mavromatis K."/>
            <person name="Pagani I."/>
            <person name="Ivanova N."/>
            <person name="Mikhailova N."/>
            <person name="Chertkov O."/>
            <person name="Held B."/>
            <person name="Detter J.C."/>
            <person name="Tapia R."/>
            <person name="Han C."/>
            <person name="Land M."/>
            <person name="Hauser L."/>
            <person name="Markowitz V."/>
            <person name="Cheng J.-F."/>
            <person name="Hugenholtz P."/>
            <person name="Woyke T."/>
            <person name="Wu D."/>
            <person name="Spring S."/>
            <person name="Schroeder M."/>
            <person name="Brambilla E."/>
            <person name="Klenk H.-P."/>
            <person name="Eisen J.A."/>
        </authorList>
    </citation>
    <scope>NUCLEOTIDE SEQUENCE [LARGE SCALE GENOMIC DNA]</scope>
    <source>
        <strain evidence="8">DSM 8271 / FlGlyR</strain>
    </source>
</reference>
<feature type="transmembrane region" description="Helical" evidence="5">
    <location>
        <begin position="214"/>
        <end position="231"/>
    </location>
</feature>
<sequence>MSSIVLRKYPYEYDGLSADRQGLSLLSCFGLSLASAALLLGGLFSPVFALSAFVIHVCMLLFLTERDMFSQMAFLLPFAAIYKIGGFPTSLYTILLFILVAVLALKRKTIRCTTLFSVLILLAYLLVQFSGDFLTIVKLCAFLLLFLLFTERAGPDYLKKMTLLFSLGLITSSTMGLFKASLPKINYYLSQADSLYIDGVLYSRFTGLVSDPNYYSAGIMICLAALTVLYLKKELGIEYWLLFIILSGFGFLTYSKSFTLFYSLLVFVSAFTLLKAGSKKRRLLVIIGIAIVLSAVILAILQERIELINIMIRRFQTEDATTGRSALWLWYIDFLKQRPFTLCFGVGANNNMINGRAVHNFYLEIVYHLGLIGAILYLIPVSFALFIRQRTSKRVFFNYFPVVLLIMISFFLNELFDYYLPFYLIFCWMILNRQLPQAKGLNPNFPPTERR</sequence>
<feature type="transmembrane region" description="Helical" evidence="5">
    <location>
        <begin position="283"/>
        <end position="301"/>
    </location>
</feature>
<reference evidence="7 8" key="1">
    <citation type="journal article" date="2011" name="Stand. Genomic Sci.">
        <title>Complete genome sequence of Syntrophobotulus glycolicus type strain (FlGlyR).</title>
        <authorList>
            <person name="Han C."/>
            <person name="Mwirichia R."/>
            <person name="Chertkov O."/>
            <person name="Held B."/>
            <person name="Lapidus A."/>
            <person name="Nolan M."/>
            <person name="Lucas S."/>
            <person name="Hammon N."/>
            <person name="Deshpande S."/>
            <person name="Cheng J.F."/>
            <person name="Tapia R."/>
            <person name="Goodwin L."/>
            <person name="Pitluck S."/>
            <person name="Huntemann M."/>
            <person name="Liolios K."/>
            <person name="Ivanova N."/>
            <person name="Pagani I."/>
            <person name="Mavromatis K."/>
            <person name="Ovchinikova G."/>
            <person name="Pati A."/>
            <person name="Chen A."/>
            <person name="Palaniappan K."/>
            <person name="Land M."/>
            <person name="Hauser L."/>
            <person name="Brambilla E.M."/>
            <person name="Rohde M."/>
            <person name="Spring S."/>
            <person name="Sikorski J."/>
            <person name="Goker M."/>
            <person name="Woyke T."/>
            <person name="Bristow J."/>
            <person name="Eisen J.A."/>
            <person name="Markowitz V."/>
            <person name="Hugenholtz P."/>
            <person name="Kyrpides N.C."/>
            <person name="Klenk H.P."/>
            <person name="Detter J.C."/>
        </authorList>
    </citation>
    <scope>NUCLEOTIDE SEQUENCE [LARGE SCALE GENOMIC DNA]</scope>
    <source>
        <strain evidence="8">DSM 8271 / FlGlyR</strain>
    </source>
</reference>
<dbReference type="GO" id="GO:0016020">
    <property type="term" value="C:membrane"/>
    <property type="evidence" value="ECO:0007669"/>
    <property type="project" value="UniProtKB-SubCell"/>
</dbReference>
<keyword evidence="4 5" id="KW-0472">Membrane</keyword>
<accession>F0SX29</accession>
<organism evidence="7 8">
    <name type="scientific">Syntrophobotulus glycolicus (strain DSM 8271 / FlGlyR)</name>
    <dbReference type="NCBI Taxonomy" id="645991"/>
    <lineage>
        <taxon>Bacteria</taxon>
        <taxon>Bacillati</taxon>
        <taxon>Bacillota</taxon>
        <taxon>Clostridia</taxon>
        <taxon>Eubacteriales</taxon>
        <taxon>Desulfitobacteriaceae</taxon>
        <taxon>Syntrophobotulus</taxon>
    </lineage>
</organism>